<reference evidence="15 16" key="2">
    <citation type="submission" date="2018-11" db="EMBL/GenBank/DDBJ databases">
        <authorList>
            <consortium name="Pathogen Informatics"/>
        </authorList>
    </citation>
    <scope>NUCLEOTIDE SEQUENCE [LARGE SCALE GENOMIC DNA]</scope>
    <source>
        <strain evidence="15 16">NST_G2</strain>
    </source>
</reference>
<keyword evidence="13" id="KW-0732">Signal</keyword>
<evidence type="ECO:0000256" key="1">
    <source>
        <dbReference type="ARBA" id="ARBA00004222"/>
    </source>
</evidence>
<keyword evidence="4" id="KW-0813">Transport</keyword>
<dbReference type="InterPro" id="IPR016721">
    <property type="entry name" value="Bet3"/>
</dbReference>
<feature type="signal peptide" evidence="13">
    <location>
        <begin position="1"/>
        <end position="24"/>
    </location>
</feature>
<proteinExistence type="inferred from homology"/>
<feature type="compositionally biased region" description="Low complexity" evidence="12">
    <location>
        <begin position="585"/>
        <end position="605"/>
    </location>
</feature>
<evidence type="ECO:0000313" key="15">
    <source>
        <dbReference type="EMBL" id="VDL94148.1"/>
    </source>
</evidence>
<dbReference type="InterPro" id="IPR007194">
    <property type="entry name" value="TRAPP_component"/>
</dbReference>
<evidence type="ECO:0000313" key="17">
    <source>
        <dbReference type="WBParaSite" id="SSLN_0000805801-mRNA-1"/>
    </source>
</evidence>
<evidence type="ECO:0000256" key="9">
    <source>
        <dbReference type="ARBA" id="ARBA00022892"/>
    </source>
</evidence>
<feature type="compositionally biased region" description="Low complexity" evidence="12">
    <location>
        <begin position="366"/>
        <end position="386"/>
    </location>
</feature>
<evidence type="ECO:0000256" key="10">
    <source>
        <dbReference type="ARBA" id="ARBA00023034"/>
    </source>
</evidence>
<name>A0A183SU65_SCHSO</name>
<dbReference type="GO" id="GO:0030008">
    <property type="term" value="C:TRAPP complex"/>
    <property type="evidence" value="ECO:0007669"/>
    <property type="project" value="InterPro"/>
</dbReference>
<evidence type="ECO:0000256" key="13">
    <source>
        <dbReference type="SAM" id="SignalP"/>
    </source>
</evidence>
<evidence type="ECO:0000256" key="11">
    <source>
        <dbReference type="PROSITE-ProRule" id="PRU00146"/>
    </source>
</evidence>
<gene>
    <name evidence="15" type="ORF">SSLN_LOCUS7763</name>
</gene>
<dbReference type="CDD" id="cd14942">
    <property type="entry name" value="TRAPPC3_bet3"/>
    <property type="match status" value="1"/>
</dbReference>
<dbReference type="PROSITE" id="PS50016">
    <property type="entry name" value="ZF_PHD_2"/>
    <property type="match status" value="1"/>
</dbReference>
<dbReference type="EMBL" id="UYSU01034292">
    <property type="protein sequence ID" value="VDL94148.1"/>
    <property type="molecule type" value="Genomic_DNA"/>
</dbReference>
<keyword evidence="9" id="KW-0931">ER-Golgi transport</keyword>
<keyword evidence="10" id="KW-0333">Golgi apparatus</keyword>
<evidence type="ECO:0000256" key="4">
    <source>
        <dbReference type="ARBA" id="ARBA00022448"/>
    </source>
</evidence>
<evidence type="ECO:0000256" key="8">
    <source>
        <dbReference type="ARBA" id="ARBA00022833"/>
    </source>
</evidence>
<dbReference type="PROSITE" id="PS01359">
    <property type="entry name" value="ZF_PHD_1"/>
    <property type="match status" value="1"/>
</dbReference>
<keyword evidence="5" id="KW-0479">Metal-binding</keyword>
<dbReference type="GO" id="GO:0048193">
    <property type="term" value="P:Golgi vesicle transport"/>
    <property type="evidence" value="ECO:0007669"/>
    <property type="project" value="InterPro"/>
</dbReference>
<evidence type="ECO:0000259" key="14">
    <source>
        <dbReference type="PROSITE" id="PS50016"/>
    </source>
</evidence>
<dbReference type="Gene3D" id="3.30.1380.20">
    <property type="entry name" value="Trafficking protein particle complex subunit 3"/>
    <property type="match status" value="1"/>
</dbReference>
<dbReference type="Pfam" id="PF00628">
    <property type="entry name" value="PHD"/>
    <property type="match status" value="1"/>
</dbReference>
<organism evidence="17">
    <name type="scientific">Schistocephalus solidus</name>
    <name type="common">Tapeworm</name>
    <dbReference type="NCBI Taxonomy" id="70667"/>
    <lineage>
        <taxon>Eukaryota</taxon>
        <taxon>Metazoa</taxon>
        <taxon>Spiralia</taxon>
        <taxon>Lophotrochozoa</taxon>
        <taxon>Platyhelminthes</taxon>
        <taxon>Cestoda</taxon>
        <taxon>Eucestoda</taxon>
        <taxon>Diphyllobothriidea</taxon>
        <taxon>Diphyllobothriidae</taxon>
        <taxon>Schistocephalus</taxon>
    </lineage>
</organism>
<dbReference type="InterPro" id="IPR001965">
    <property type="entry name" value="Znf_PHD"/>
</dbReference>
<dbReference type="InterPro" id="IPR011011">
    <property type="entry name" value="Znf_FYVE_PHD"/>
</dbReference>
<protein>
    <submittedName>
        <fullName evidence="17">PHD-type domain-containing protein</fullName>
    </submittedName>
</protein>
<evidence type="ECO:0000256" key="12">
    <source>
        <dbReference type="SAM" id="MobiDB-lite"/>
    </source>
</evidence>
<feature type="domain" description="PHD-type" evidence="14">
    <location>
        <begin position="509"/>
        <end position="576"/>
    </location>
</feature>
<evidence type="ECO:0000256" key="2">
    <source>
        <dbReference type="ARBA" id="ARBA00004240"/>
    </source>
</evidence>
<dbReference type="InterPro" id="IPR019786">
    <property type="entry name" value="Zinc_finger_PHD-type_CS"/>
</dbReference>
<dbReference type="OrthoDB" id="10262857at2759"/>
<dbReference type="WBParaSite" id="SSLN_0000805801-mRNA-1">
    <property type="protein sequence ID" value="SSLN_0000805801-mRNA-1"/>
    <property type="gene ID" value="SSLN_0000805801"/>
</dbReference>
<keyword evidence="16" id="KW-1185">Reference proteome</keyword>
<dbReference type="GO" id="GO:0005794">
    <property type="term" value="C:Golgi apparatus"/>
    <property type="evidence" value="ECO:0007669"/>
    <property type="project" value="UniProtKB-SubCell"/>
</dbReference>
<comment type="similarity">
    <text evidence="3">Belongs to the TRAPP small subunits family. BET3 subfamily.</text>
</comment>
<dbReference type="SUPFAM" id="SSF111126">
    <property type="entry name" value="Ligand-binding domain in the NO signalling and Golgi transport"/>
    <property type="match status" value="1"/>
</dbReference>
<feature type="region of interest" description="Disordered" evidence="12">
    <location>
        <begin position="581"/>
        <end position="625"/>
    </location>
</feature>
<dbReference type="STRING" id="70667.A0A183SU65"/>
<evidence type="ECO:0000256" key="6">
    <source>
        <dbReference type="ARBA" id="ARBA00022771"/>
    </source>
</evidence>
<dbReference type="GO" id="GO:0005783">
    <property type="term" value="C:endoplasmic reticulum"/>
    <property type="evidence" value="ECO:0007669"/>
    <property type="project" value="UniProtKB-SubCell"/>
</dbReference>
<dbReference type="AlphaFoldDB" id="A0A183SU65"/>
<dbReference type="Gene3D" id="3.30.40.10">
    <property type="entry name" value="Zinc/RING finger domain, C3HC4 (zinc finger)"/>
    <property type="match status" value="1"/>
</dbReference>
<dbReference type="Pfam" id="PF04051">
    <property type="entry name" value="TRAPP"/>
    <property type="match status" value="1"/>
</dbReference>
<feature type="region of interest" description="Disordered" evidence="12">
    <location>
        <begin position="366"/>
        <end position="391"/>
    </location>
</feature>
<dbReference type="InterPro" id="IPR013083">
    <property type="entry name" value="Znf_RING/FYVE/PHD"/>
</dbReference>
<evidence type="ECO:0000256" key="5">
    <source>
        <dbReference type="ARBA" id="ARBA00022723"/>
    </source>
</evidence>
<dbReference type="InterPro" id="IPR024096">
    <property type="entry name" value="NO_sig/Golgi_transp_ligand-bd"/>
</dbReference>
<comment type="subcellular location">
    <subcellularLocation>
        <location evidence="2">Endoplasmic reticulum</location>
    </subcellularLocation>
    <subcellularLocation>
        <location evidence="1">Golgi apparatus</location>
        <location evidence="1">cis-Golgi network</location>
    </subcellularLocation>
</comment>
<dbReference type="SMART" id="SM00249">
    <property type="entry name" value="PHD"/>
    <property type="match status" value="1"/>
</dbReference>
<accession>A0A183SU65</accession>
<dbReference type="Proteomes" id="UP000275846">
    <property type="component" value="Unassembled WGS sequence"/>
</dbReference>
<keyword evidence="8" id="KW-0862">Zinc</keyword>
<evidence type="ECO:0000256" key="3">
    <source>
        <dbReference type="ARBA" id="ARBA00006218"/>
    </source>
</evidence>
<feature type="compositionally biased region" description="Polar residues" evidence="12">
    <location>
        <begin position="614"/>
        <end position="625"/>
    </location>
</feature>
<dbReference type="PANTHER" id="PTHR13048">
    <property type="entry name" value="TRAFFICKING PROTEIN PARTICLE COMPLEX SUBUNIT 3"/>
    <property type="match status" value="1"/>
</dbReference>
<keyword evidence="7" id="KW-0256">Endoplasmic reticulum</keyword>
<sequence length="625" mass="67403">MSAFVTPSYFALCLVLSLIPYFSGFNMGEKLVEDFVAKGNSGRCSDFKETANQLVKVVSIGFKLFLGIAPTVTKFSAAGDEFSLILESNPLTEFVDLPANHPGLLYCNVLPGAIRGALHNVSCKLKAVQLEVTARIVQDQLRGDKVNEIRVKLFTLLYARLAKFMTAVPPLASTNIKEAWLIKGLRLLYSQKPEDGARLRRFYKEACDNEAQVLRTTISEALRESKEDGAEVNSCYTPLANPPPIFYYCTIGHYAYLVWLGWVKHEMMGKVPAMVYVLDWNLLSISMLEVVVHISRILLQQVCRCLTDDCKLPTGYSVQHHPDAIERDFLNQMDKLWLPWSSAMRSAKSRIVPLYAVAATGAGGLPPASASSSDHSDSGSNSGPVSSVPPPAKRHKVGFFNIFDPSSSSSTAEVTGGIASAKYRPSASNTPPTSMTIAAPVVVCQSQSINKGSVSLVATTEVISLQEAHTDTQTIAPAATETTSAVPNSSYRENSVNDGADVMADIVADLACRVCGRLITNRPDPGGGGNGGGTNAMIECSLCHGLYHQLCHTPPVLGRLPATSLNTWTCSTCSALAHQPEKTSESSGMSSASLSPSPVTLTPTVSRRKRQSPVVISSPRQQRKQ</sequence>
<keyword evidence="6 11" id="KW-0863">Zinc-finger</keyword>
<dbReference type="InterPro" id="IPR019787">
    <property type="entry name" value="Znf_PHD-finger"/>
</dbReference>
<feature type="chain" id="PRO_5043141339" evidence="13">
    <location>
        <begin position="25"/>
        <end position="625"/>
    </location>
</feature>
<reference evidence="17" key="1">
    <citation type="submission" date="2016-06" db="UniProtKB">
        <authorList>
            <consortium name="WormBaseParasite"/>
        </authorList>
    </citation>
    <scope>IDENTIFICATION</scope>
</reference>
<evidence type="ECO:0000256" key="7">
    <source>
        <dbReference type="ARBA" id="ARBA00022824"/>
    </source>
</evidence>
<dbReference type="GO" id="GO:0008270">
    <property type="term" value="F:zinc ion binding"/>
    <property type="evidence" value="ECO:0007669"/>
    <property type="project" value="UniProtKB-KW"/>
</dbReference>
<evidence type="ECO:0000313" key="16">
    <source>
        <dbReference type="Proteomes" id="UP000275846"/>
    </source>
</evidence>
<dbReference type="SUPFAM" id="SSF57903">
    <property type="entry name" value="FYVE/PHD zinc finger"/>
    <property type="match status" value="1"/>
</dbReference>